<proteinExistence type="predicted"/>
<feature type="transmembrane region" description="Helical" evidence="1">
    <location>
        <begin position="36"/>
        <end position="60"/>
    </location>
</feature>
<gene>
    <name evidence="2" type="ORF">SAMN05421863_101419</name>
</gene>
<keyword evidence="3" id="KW-1185">Reference proteome</keyword>
<protein>
    <submittedName>
        <fullName evidence="2">Uncharacterized protein</fullName>
    </submittedName>
</protein>
<accession>A0A1I4NBL9</accession>
<dbReference type="AlphaFoldDB" id="A0A1I4NBL9"/>
<evidence type="ECO:0000313" key="2">
    <source>
        <dbReference type="EMBL" id="SFM12690.1"/>
    </source>
</evidence>
<keyword evidence="1" id="KW-1133">Transmembrane helix</keyword>
<evidence type="ECO:0000313" key="3">
    <source>
        <dbReference type="Proteomes" id="UP000183287"/>
    </source>
</evidence>
<keyword evidence="1" id="KW-0812">Transmembrane</keyword>
<evidence type="ECO:0000256" key="1">
    <source>
        <dbReference type="SAM" id="Phobius"/>
    </source>
</evidence>
<name>A0A1I4NBL9_9PROT</name>
<dbReference type="Proteomes" id="UP000183287">
    <property type="component" value="Unassembled WGS sequence"/>
</dbReference>
<reference evidence="3" key="1">
    <citation type="submission" date="2016-10" db="EMBL/GenBank/DDBJ databases">
        <authorList>
            <person name="Varghese N."/>
            <person name="Submissions S."/>
        </authorList>
    </citation>
    <scope>NUCLEOTIDE SEQUENCE [LARGE SCALE GENOMIC DNA]</scope>
    <source>
        <strain evidence="3">Nm44</strain>
    </source>
</reference>
<dbReference type="EMBL" id="FOUB01000014">
    <property type="protein sequence ID" value="SFM12690.1"/>
    <property type="molecule type" value="Genomic_DNA"/>
</dbReference>
<dbReference type="OrthoDB" id="9155805at2"/>
<organism evidence="2 3">
    <name type="scientific">Nitrosomonas communis</name>
    <dbReference type="NCBI Taxonomy" id="44574"/>
    <lineage>
        <taxon>Bacteria</taxon>
        <taxon>Pseudomonadati</taxon>
        <taxon>Pseudomonadota</taxon>
        <taxon>Betaproteobacteria</taxon>
        <taxon>Nitrosomonadales</taxon>
        <taxon>Nitrosomonadaceae</taxon>
        <taxon>Nitrosomonas</taxon>
    </lineage>
</organism>
<keyword evidence="1" id="KW-0472">Membrane</keyword>
<sequence length="266" mass="30988">MLRHRKRYNQTLSRPIILINNQLTEVKLIDIWLQRLSYIAQFGLFLLTIGTIYFTVIPLYQKALLDEAIAKQEVKLKETNEILERTYERLRTYIVNSFVSYAGMKCTGLIDSSDILPNKTEKPNTKKMLNEDNLFEIDIPTCLINAAHNFSSLQYLQPDDRVTLEEKIHTLTLSGELSSLKQQVITEYEEVPNQAAKNFSELKPPDGFQKRMLEILEKLQSPEDFDRSIYIATIDSERLRIRASYQKKILELINTLRISKLAKEEN</sequence>
<dbReference type="RefSeq" id="WP_074904823.1">
    <property type="nucleotide sequence ID" value="NZ_FOUB01000014.1"/>
</dbReference>